<dbReference type="AlphaFoldDB" id="A0A377FXK5"/>
<dbReference type="CDD" id="cd01949">
    <property type="entry name" value="GGDEF"/>
    <property type="match status" value="1"/>
</dbReference>
<protein>
    <submittedName>
        <fullName evidence="4">Stalked cell differentiation-controlling protein</fullName>
    </submittedName>
</protein>
<dbReference type="RefSeq" id="WP_029333937.1">
    <property type="nucleotide sequence ID" value="NZ_UGGP01000001.1"/>
</dbReference>
<dbReference type="InterPro" id="IPR013656">
    <property type="entry name" value="PAS_4"/>
</dbReference>
<evidence type="ECO:0000259" key="2">
    <source>
        <dbReference type="PROSITE" id="PS50113"/>
    </source>
</evidence>
<dbReference type="PANTHER" id="PTHR44757:SF2">
    <property type="entry name" value="BIOFILM ARCHITECTURE MAINTENANCE PROTEIN MBAA"/>
    <property type="match status" value="1"/>
</dbReference>
<dbReference type="InterPro" id="IPR000160">
    <property type="entry name" value="GGDEF_dom"/>
</dbReference>
<dbReference type="Proteomes" id="UP000254060">
    <property type="component" value="Unassembled WGS sequence"/>
</dbReference>
<dbReference type="PROSITE" id="PS50887">
    <property type="entry name" value="GGDEF"/>
    <property type="match status" value="1"/>
</dbReference>
<dbReference type="Gene3D" id="3.30.70.270">
    <property type="match status" value="1"/>
</dbReference>
<reference evidence="4 5" key="1">
    <citation type="submission" date="2018-06" db="EMBL/GenBank/DDBJ databases">
        <authorList>
            <consortium name="Pathogen Informatics"/>
            <person name="Doyle S."/>
        </authorList>
    </citation>
    <scope>NUCLEOTIDE SEQUENCE [LARGE SCALE GENOMIC DNA]</scope>
    <source>
        <strain evidence="4 5">NCTC13163</strain>
    </source>
</reference>
<dbReference type="PROSITE" id="PS50112">
    <property type="entry name" value="PAS"/>
    <property type="match status" value="3"/>
</dbReference>
<dbReference type="SUPFAM" id="SSF55785">
    <property type="entry name" value="PYP-like sensor domain (PAS domain)"/>
    <property type="match status" value="4"/>
</dbReference>
<feature type="domain" description="PAS" evidence="1">
    <location>
        <begin position="395"/>
        <end position="465"/>
    </location>
</feature>
<dbReference type="Pfam" id="PF00990">
    <property type="entry name" value="GGDEF"/>
    <property type="match status" value="1"/>
</dbReference>
<evidence type="ECO:0000259" key="1">
    <source>
        <dbReference type="PROSITE" id="PS50112"/>
    </source>
</evidence>
<dbReference type="SMART" id="SM00091">
    <property type="entry name" value="PAS"/>
    <property type="match status" value="4"/>
</dbReference>
<dbReference type="NCBIfam" id="TIGR00254">
    <property type="entry name" value="GGDEF"/>
    <property type="match status" value="1"/>
</dbReference>
<organism evidence="4 5">
    <name type="scientific">Exiguobacterium aurantiacum</name>
    <dbReference type="NCBI Taxonomy" id="33987"/>
    <lineage>
        <taxon>Bacteria</taxon>
        <taxon>Bacillati</taxon>
        <taxon>Bacillota</taxon>
        <taxon>Bacilli</taxon>
        <taxon>Bacillales</taxon>
        <taxon>Bacillales Family XII. Incertae Sedis</taxon>
        <taxon>Exiguobacterium</taxon>
    </lineage>
</organism>
<dbReference type="Pfam" id="PF08447">
    <property type="entry name" value="PAS_3"/>
    <property type="match status" value="1"/>
</dbReference>
<dbReference type="FunFam" id="3.30.70.270:FF:000001">
    <property type="entry name" value="Diguanylate cyclase domain protein"/>
    <property type="match status" value="1"/>
</dbReference>
<dbReference type="Gene3D" id="3.30.450.20">
    <property type="entry name" value="PAS domain"/>
    <property type="match status" value="4"/>
</dbReference>
<dbReference type="InterPro" id="IPR035965">
    <property type="entry name" value="PAS-like_dom_sf"/>
</dbReference>
<dbReference type="Pfam" id="PF13426">
    <property type="entry name" value="PAS_9"/>
    <property type="match status" value="1"/>
</dbReference>
<gene>
    <name evidence="4" type="primary">pleD_5</name>
    <name evidence="4" type="ORF">NCTC13163_02999</name>
</gene>
<dbReference type="Pfam" id="PF08448">
    <property type="entry name" value="PAS_4"/>
    <property type="match status" value="1"/>
</dbReference>
<dbReference type="InterPro" id="IPR000014">
    <property type="entry name" value="PAS"/>
</dbReference>
<dbReference type="InterPro" id="IPR029787">
    <property type="entry name" value="Nucleotide_cyclase"/>
</dbReference>
<dbReference type="InterPro" id="IPR013655">
    <property type="entry name" value="PAS_fold_3"/>
</dbReference>
<feature type="domain" description="PAC" evidence="2">
    <location>
        <begin position="468"/>
        <end position="520"/>
    </location>
</feature>
<feature type="domain" description="GGDEF" evidence="3">
    <location>
        <begin position="552"/>
        <end position="683"/>
    </location>
</feature>
<feature type="domain" description="PAS" evidence="1">
    <location>
        <begin position="10"/>
        <end position="82"/>
    </location>
</feature>
<name>A0A377FXK5_9BACL</name>
<feature type="domain" description="PAS" evidence="1">
    <location>
        <begin position="165"/>
        <end position="220"/>
    </location>
</feature>
<dbReference type="InterPro" id="IPR043128">
    <property type="entry name" value="Rev_trsase/Diguanyl_cyclase"/>
</dbReference>
<dbReference type="PANTHER" id="PTHR44757">
    <property type="entry name" value="DIGUANYLATE CYCLASE DGCP"/>
    <property type="match status" value="1"/>
</dbReference>
<dbReference type="SUPFAM" id="SSF55073">
    <property type="entry name" value="Nucleotide cyclase"/>
    <property type="match status" value="1"/>
</dbReference>
<dbReference type="Pfam" id="PF13188">
    <property type="entry name" value="PAS_8"/>
    <property type="match status" value="1"/>
</dbReference>
<dbReference type="SMART" id="SM00267">
    <property type="entry name" value="GGDEF"/>
    <property type="match status" value="1"/>
</dbReference>
<feature type="domain" description="PAC" evidence="2">
    <location>
        <begin position="344"/>
        <end position="394"/>
    </location>
</feature>
<dbReference type="InterPro" id="IPR001610">
    <property type="entry name" value="PAC"/>
</dbReference>
<evidence type="ECO:0000313" key="5">
    <source>
        <dbReference type="Proteomes" id="UP000254060"/>
    </source>
</evidence>
<accession>A0A377FXK5</accession>
<dbReference type="SMART" id="SM00086">
    <property type="entry name" value="PAC"/>
    <property type="match status" value="3"/>
</dbReference>
<dbReference type="InterPro" id="IPR052155">
    <property type="entry name" value="Biofilm_reg_signaling"/>
</dbReference>
<sequence>MHADQTIYKHYAALLRTFDKISDYVFFMEVDGPTYRYAFVNEPGQRAIGWKEDDLGKSIEDLVPPETALLIRRHYDEAVRDRKSVVFEDYRLADSFFTDTLEATDVLSLPLHYFESEVTPVFEGDTCTHVISVVREVTERKRRELELTILYDQHESLRRYSPHGIFVLDHQFRIKSLNPAVTTITGYAEADLIDHSFIDCVDPSERDTVQAGLEHAMAGSPHKYKIRGHRRSGTPLDLAILNIPIEVGGHINGLFAIIIDQTPEKNAERATQESERRYRQLIETIPEGIIVHREGEIVYANTLALETIGESTITGMSIFTFIAPEYHEAAAERLASMRLDDAVHEMELVVTSRDGRSFRMDVASLVIDYEGTAAILSVLRDVTEKRDIEQALRQSEMRYRLITENMSDLVCMLESDGTVRYASPSHLHVLGYPPSFYEGKNTLDFIHPRDVELTRLQLHASAHGSEPLTLEFRHAHDDGRWIWLETKIQAIYSEDGKLLHYLTVTREIMQRKVVEKQLRHLAYHDTLTDLPNRRYFLAYLEESLARIEEETEALAILSLDLDRFKQINDTLGHDVGDELLRQFASRLKTALRKQDVVARFGGDEFAVLIRYNDHVAPHRVAEKLLTSLKQPWRIEGHTFVTTSSIGIACCDMGVTPKQLLKQADLALYEAKSNGRNRYTLFQDRL</sequence>
<evidence type="ECO:0000259" key="3">
    <source>
        <dbReference type="PROSITE" id="PS50887"/>
    </source>
</evidence>
<dbReference type="STRING" id="1397694.GCA_000702585_00421"/>
<dbReference type="NCBIfam" id="TIGR00229">
    <property type="entry name" value="sensory_box"/>
    <property type="match status" value="3"/>
</dbReference>
<dbReference type="EMBL" id="UGGP01000001">
    <property type="protein sequence ID" value="STO09561.1"/>
    <property type="molecule type" value="Genomic_DNA"/>
</dbReference>
<dbReference type="PROSITE" id="PS50113">
    <property type="entry name" value="PAC"/>
    <property type="match status" value="2"/>
</dbReference>
<evidence type="ECO:0000313" key="4">
    <source>
        <dbReference type="EMBL" id="STO09561.1"/>
    </source>
</evidence>
<dbReference type="InterPro" id="IPR000700">
    <property type="entry name" value="PAS-assoc_C"/>
</dbReference>
<dbReference type="CDD" id="cd00130">
    <property type="entry name" value="PAS"/>
    <property type="match status" value="3"/>
</dbReference>
<dbReference type="OrthoDB" id="9759607at2"/>
<proteinExistence type="predicted"/>